<feature type="domain" description="PAC" evidence="6">
    <location>
        <begin position="594"/>
        <end position="645"/>
    </location>
</feature>
<dbReference type="InterPro" id="IPR001610">
    <property type="entry name" value="PAC"/>
</dbReference>
<dbReference type="Proteomes" id="UP000245412">
    <property type="component" value="Unassembled WGS sequence"/>
</dbReference>
<organism evidence="9 10">
    <name type="scientific">Murimonas intestini</name>
    <dbReference type="NCBI Taxonomy" id="1337051"/>
    <lineage>
        <taxon>Bacteria</taxon>
        <taxon>Bacillati</taxon>
        <taxon>Bacillota</taxon>
        <taxon>Clostridia</taxon>
        <taxon>Lachnospirales</taxon>
        <taxon>Lachnospiraceae</taxon>
        <taxon>Murimonas</taxon>
    </lineage>
</organism>
<evidence type="ECO:0000259" key="8">
    <source>
        <dbReference type="PROSITE" id="PS51832"/>
    </source>
</evidence>
<dbReference type="SMART" id="SM00086">
    <property type="entry name" value="PAC"/>
    <property type="match status" value="2"/>
</dbReference>
<dbReference type="CDD" id="cd00130">
    <property type="entry name" value="PAS"/>
    <property type="match status" value="2"/>
</dbReference>
<proteinExistence type="predicted"/>
<evidence type="ECO:0000259" key="4">
    <source>
        <dbReference type="PROSITE" id="PS50110"/>
    </source>
</evidence>
<keyword evidence="3" id="KW-0597">Phosphoprotein</keyword>
<dbReference type="PROSITE" id="PS50887">
    <property type="entry name" value="GGDEF"/>
    <property type="match status" value="1"/>
</dbReference>
<dbReference type="SMART" id="SM00448">
    <property type="entry name" value="REC"/>
    <property type="match status" value="1"/>
</dbReference>
<dbReference type="NCBIfam" id="TIGR00254">
    <property type="entry name" value="GGDEF"/>
    <property type="match status" value="1"/>
</dbReference>
<dbReference type="SUPFAM" id="SSF55073">
    <property type="entry name" value="Nucleotide cyclase"/>
    <property type="match status" value="1"/>
</dbReference>
<dbReference type="RefSeq" id="WP_109625983.1">
    <property type="nucleotide sequence ID" value="NZ_JANKBI010000023.1"/>
</dbReference>
<comment type="function">
    <text evidence="2">May play the central regulatory role in sporulation. It may be an element of the effector pathway responsible for the activation of sporulation genes in response to nutritional stress. Spo0A may act in concert with spo0H (a sigma factor) to control the expression of some genes that are critical to the sporulation process.</text>
</comment>
<feature type="domain" description="GGDEF" evidence="7">
    <location>
        <begin position="805"/>
        <end position="938"/>
    </location>
</feature>
<dbReference type="InterPro" id="IPR011006">
    <property type="entry name" value="CheY-like_superfamily"/>
</dbReference>
<dbReference type="EMBL" id="QGGY01000004">
    <property type="protein sequence ID" value="PWJ76850.1"/>
    <property type="molecule type" value="Genomic_DNA"/>
</dbReference>
<dbReference type="SUPFAM" id="SSF109604">
    <property type="entry name" value="HD-domain/PDEase-like"/>
    <property type="match status" value="1"/>
</dbReference>
<dbReference type="PROSITE" id="PS50113">
    <property type="entry name" value="PAC"/>
    <property type="match status" value="2"/>
</dbReference>
<sequence length="1249" mass="144597">MTKRDTILIVDDVEINRAILRNVFEKEYNILEAENGEQALVFLGQYHGKIATVLLDLVMPVMDGYQVMEEVDKRGFLQEFPVIIITAEDSAQNEVKIFDMGASEIILKPFEPFVVRRRVQNIIELNLRKLNQQELIEEQAAKLRESNAVMIDALSSIIEYRSVETGQHIQRIRMFTKLLLENVAQCYPEFGLDKRKIEIIVSASSMHDIGKIAIPDSILNKPGRLTRDEFEIMKTHAVKGCEMLAGLDRVSDKEYLQYAYNICRYHHERWDGRGYPDGLKGNNIPVCAQVVGVADCYDALTTNRVYKKAIPPQQAFNMILNGECGVFSPKLLECLKNVREKFALLSKEYADGNMHKGEGVGPKQQPAIPEIPEMDTLQMGQMKYFAMLRYAEDTVMELDLTTGLYHLVYLADDSFAPLKNGYSFEDAVRTFACESVHPEDRQTAMRITDKYIQDFFDNGLMKKSERYRVYDKNLGVYFWCRNTLLRADTDNPRRRKILLIWKRESGEELTSSQVERQFYNDVILRSVLICIQKFRYNQWFTLPEVSDGLSELLGYTKAEIREKFDNRFIDLIYMPDREDLRRQIESQLKLGTSLELEYRVVTKDGRRVWILGKGRIITGEDGLEYLYGALLDITKSKQEQEQLRLTLERHKIIMDQTNDIIFEWDILKNQLSYSSNWREKFGYEPIKNDVKKRLRKTSHVHPKDVSELVGFMSELEKGVHYKETELRIADGNGRYRWCRIRATAQFDGTGRPFKAVGVLSDIDKEKRASQELKNKAERDELTGLYNKRTARDKIERYLKRRGERDRSAMFILDVDDFKNINDNYGHMFGDAVLQEISSVLGELFSSRDIISRIGGDEFLIFMRDIKDDREAVLMAERIVKAFSTMFSENVLPFYPSCSVGIVFCPQDGEKFEVLFNNSDIALYDAKSRGKNCFTVYGKSALTNTYGARSRMLNTSTRIDSNDQTNGLDTVLIERVLKIIYDSDGMDEAISDILELTGKEFGVSRAYVFEDSCDGAYCDNTYEWCNEGISVQKEILQHVKYKDLGMAYKSLFNEDSIFYCPDVNLLVKEQRDFFMKQGVKSMLQCAIRDMGVFKGFVGFDDCLVRRLWTQEQISALTFISKLLSVYLLKKRAQDRAESTAADLENILDGQDLWIYAIDSDTYSLEYINAKTHAIVPEAREGMKCYKAYFKRDEPCERCPARRLKANEREPIEIYNPILRVWTLTGASYINWKNKKNILLTCQDITDYKQD</sequence>
<name>A0AB73T6G6_9FIRM</name>
<dbReference type="InterPro" id="IPR043128">
    <property type="entry name" value="Rev_trsase/Diguanyl_cyclase"/>
</dbReference>
<dbReference type="InterPro" id="IPR029016">
    <property type="entry name" value="GAF-like_dom_sf"/>
</dbReference>
<feature type="domain" description="HD-GYP" evidence="8">
    <location>
        <begin position="143"/>
        <end position="351"/>
    </location>
</feature>
<dbReference type="SUPFAM" id="SSF55781">
    <property type="entry name" value="GAF domain-like"/>
    <property type="match status" value="1"/>
</dbReference>
<evidence type="ECO:0000259" key="6">
    <source>
        <dbReference type="PROSITE" id="PS50113"/>
    </source>
</evidence>
<dbReference type="InterPro" id="IPR029787">
    <property type="entry name" value="Nucleotide_cyclase"/>
</dbReference>
<dbReference type="PROSITE" id="PS50110">
    <property type="entry name" value="RESPONSE_REGULATORY"/>
    <property type="match status" value="1"/>
</dbReference>
<dbReference type="Pfam" id="PF00072">
    <property type="entry name" value="Response_reg"/>
    <property type="match status" value="1"/>
</dbReference>
<dbReference type="NCBIfam" id="TIGR00229">
    <property type="entry name" value="sensory_box"/>
    <property type="match status" value="2"/>
</dbReference>
<dbReference type="PROSITE" id="PS50112">
    <property type="entry name" value="PAS"/>
    <property type="match status" value="1"/>
</dbReference>
<dbReference type="Gene3D" id="3.30.70.270">
    <property type="match status" value="1"/>
</dbReference>
<dbReference type="InterPro" id="IPR000160">
    <property type="entry name" value="GGDEF_dom"/>
</dbReference>
<evidence type="ECO:0000256" key="1">
    <source>
        <dbReference type="ARBA" id="ARBA00018672"/>
    </source>
</evidence>
<reference evidence="9 10" key="1">
    <citation type="submission" date="2018-05" db="EMBL/GenBank/DDBJ databases">
        <authorList>
            <person name="Goeker M."/>
            <person name="Huntemann M."/>
            <person name="Clum A."/>
            <person name="Pillay M."/>
            <person name="Palaniappan K."/>
            <person name="Varghese N."/>
            <person name="Mikhailova N."/>
            <person name="Stamatis D."/>
            <person name="Reddy T."/>
            <person name="Daum C."/>
            <person name="Shapiro N."/>
            <person name="Ivanova N."/>
            <person name="Kyrpides N."/>
            <person name="Woyke T."/>
        </authorList>
    </citation>
    <scope>NUCLEOTIDE SEQUENCE [LARGE SCALE GENOMIC DNA]</scope>
    <source>
        <strain evidence="9 10">DSM 26524</strain>
    </source>
</reference>
<keyword evidence="10" id="KW-1185">Reference proteome</keyword>
<evidence type="ECO:0000259" key="7">
    <source>
        <dbReference type="PROSITE" id="PS50887"/>
    </source>
</evidence>
<feature type="domain" description="PAS" evidence="5">
    <location>
        <begin position="545"/>
        <end position="591"/>
    </location>
</feature>
<dbReference type="GO" id="GO:0000160">
    <property type="term" value="P:phosphorelay signal transduction system"/>
    <property type="evidence" value="ECO:0007669"/>
    <property type="project" value="InterPro"/>
</dbReference>
<accession>A0AB73T6G6</accession>
<dbReference type="AlphaFoldDB" id="A0AB73T6G6"/>
<dbReference type="Pfam" id="PF08447">
    <property type="entry name" value="PAS_3"/>
    <property type="match status" value="2"/>
</dbReference>
<dbReference type="Gene3D" id="3.30.450.20">
    <property type="entry name" value="PAS domain"/>
    <property type="match status" value="2"/>
</dbReference>
<feature type="domain" description="PAC" evidence="6">
    <location>
        <begin position="722"/>
        <end position="774"/>
    </location>
</feature>
<evidence type="ECO:0000313" key="10">
    <source>
        <dbReference type="Proteomes" id="UP000245412"/>
    </source>
</evidence>
<dbReference type="InterPro" id="IPR003607">
    <property type="entry name" value="HD/PDEase_dom"/>
</dbReference>
<dbReference type="InterPro" id="IPR001789">
    <property type="entry name" value="Sig_transdc_resp-reg_receiver"/>
</dbReference>
<feature type="modified residue" description="4-aspartylphosphate" evidence="3">
    <location>
        <position position="56"/>
    </location>
</feature>
<dbReference type="Gene3D" id="3.40.50.2300">
    <property type="match status" value="1"/>
</dbReference>
<dbReference type="PANTHER" id="PTHR45228">
    <property type="entry name" value="CYCLIC DI-GMP PHOSPHODIESTERASE TM_0186-RELATED"/>
    <property type="match status" value="1"/>
</dbReference>
<dbReference type="InterPro" id="IPR000014">
    <property type="entry name" value="PAS"/>
</dbReference>
<dbReference type="Pfam" id="PF00990">
    <property type="entry name" value="GGDEF"/>
    <property type="match status" value="1"/>
</dbReference>
<dbReference type="SMART" id="SM00267">
    <property type="entry name" value="GGDEF"/>
    <property type="match status" value="1"/>
</dbReference>
<dbReference type="InterPro" id="IPR000700">
    <property type="entry name" value="PAS-assoc_C"/>
</dbReference>
<feature type="domain" description="Response regulatory" evidence="4">
    <location>
        <begin position="6"/>
        <end position="123"/>
    </location>
</feature>
<evidence type="ECO:0000256" key="2">
    <source>
        <dbReference type="ARBA" id="ARBA00024867"/>
    </source>
</evidence>
<dbReference type="Gene3D" id="1.10.3210.10">
    <property type="entry name" value="Hypothetical protein af1432"/>
    <property type="match status" value="1"/>
</dbReference>
<evidence type="ECO:0000313" key="9">
    <source>
        <dbReference type="EMBL" id="PWJ76850.1"/>
    </source>
</evidence>
<dbReference type="InterPro" id="IPR052020">
    <property type="entry name" value="Cyclic_di-GMP/3'3'-cGAMP_PDE"/>
</dbReference>
<evidence type="ECO:0000259" key="5">
    <source>
        <dbReference type="PROSITE" id="PS50112"/>
    </source>
</evidence>
<dbReference type="PROSITE" id="PS51832">
    <property type="entry name" value="HD_GYP"/>
    <property type="match status" value="1"/>
</dbReference>
<evidence type="ECO:0000256" key="3">
    <source>
        <dbReference type="PROSITE-ProRule" id="PRU00169"/>
    </source>
</evidence>
<dbReference type="SUPFAM" id="SSF55785">
    <property type="entry name" value="PYP-like sensor domain (PAS domain)"/>
    <property type="match status" value="2"/>
</dbReference>
<dbReference type="InterPro" id="IPR013655">
    <property type="entry name" value="PAS_fold_3"/>
</dbReference>
<dbReference type="Pfam" id="PF13487">
    <property type="entry name" value="HD_5"/>
    <property type="match status" value="1"/>
</dbReference>
<dbReference type="Gene3D" id="3.30.450.40">
    <property type="match status" value="1"/>
</dbReference>
<comment type="caution">
    <text evidence="9">The sequence shown here is derived from an EMBL/GenBank/DDBJ whole genome shotgun (WGS) entry which is preliminary data.</text>
</comment>
<dbReference type="CDD" id="cd01949">
    <property type="entry name" value="GGDEF"/>
    <property type="match status" value="1"/>
</dbReference>
<dbReference type="CDD" id="cd00077">
    <property type="entry name" value="HDc"/>
    <property type="match status" value="1"/>
</dbReference>
<dbReference type="InterPro" id="IPR037522">
    <property type="entry name" value="HD_GYP_dom"/>
</dbReference>
<gene>
    <name evidence="9" type="ORF">C7383_104299</name>
</gene>
<dbReference type="SUPFAM" id="SSF52172">
    <property type="entry name" value="CheY-like"/>
    <property type="match status" value="1"/>
</dbReference>
<protein>
    <recommendedName>
        <fullName evidence="1">Stage 0 sporulation protein A homolog</fullName>
    </recommendedName>
</protein>
<dbReference type="InterPro" id="IPR035965">
    <property type="entry name" value="PAS-like_dom_sf"/>
</dbReference>